<reference evidence="8 9" key="1">
    <citation type="submission" date="2023-09" db="EMBL/GenBank/DDBJ databases">
        <title>Genomes of two closely related lineages of the louse Polyplax serrata with different host specificities.</title>
        <authorList>
            <person name="Martinu J."/>
            <person name="Tarabai H."/>
            <person name="Stefka J."/>
            <person name="Hypsa V."/>
        </authorList>
    </citation>
    <scope>NUCLEOTIDE SEQUENCE [LARGE SCALE GENOMIC DNA]</scope>
    <source>
        <strain evidence="8">98ZLc_SE</strain>
    </source>
</reference>
<dbReference type="EMBL" id="JAWJWF010000001">
    <property type="protein sequence ID" value="KAK6642165.1"/>
    <property type="molecule type" value="Genomic_DNA"/>
</dbReference>
<keyword evidence="5" id="KW-0808">Transferase</keyword>
<evidence type="ECO:0000256" key="5">
    <source>
        <dbReference type="ARBA" id="ARBA00022679"/>
    </source>
</evidence>
<dbReference type="Proteomes" id="UP001359485">
    <property type="component" value="Unassembled WGS sequence"/>
</dbReference>
<organism evidence="8 9">
    <name type="scientific">Polyplax serrata</name>
    <name type="common">Common mouse louse</name>
    <dbReference type="NCBI Taxonomy" id="468196"/>
    <lineage>
        <taxon>Eukaryota</taxon>
        <taxon>Metazoa</taxon>
        <taxon>Ecdysozoa</taxon>
        <taxon>Arthropoda</taxon>
        <taxon>Hexapoda</taxon>
        <taxon>Insecta</taxon>
        <taxon>Pterygota</taxon>
        <taxon>Neoptera</taxon>
        <taxon>Paraneoptera</taxon>
        <taxon>Psocodea</taxon>
        <taxon>Troctomorpha</taxon>
        <taxon>Phthiraptera</taxon>
        <taxon>Anoplura</taxon>
        <taxon>Polyplacidae</taxon>
        <taxon>Polyplax</taxon>
    </lineage>
</organism>
<keyword evidence="4" id="KW-0328">Glycosyltransferase</keyword>
<sequence>MVDDVRPNGVTYIIYENSLYRGKDCMFPSRCSGVEYFIKQLLPKLKNMEFILNTRDWPQINRHFPLFGPVFSFSKTDDYYDIMYPAWSFWEGGPAIKTHPTGLGRWDLHRKSLTNEFIKWPWHKKKSIGFFRGSRTSSKRDILVLLSRKKPELVSAQYTKNQAWKSSEDTLGREPAEVVTLEHHCQYKYLFNFRGVAASFRFKHLFLCGSLVIHVGNEWNEFFYPVMKPWIHYIPLSENATEIEIEKLILFLQSHDDVVREIAERGRKFIVDHLRFKEIKCYWRNLLKQYQKLLNYTVELDKSLIEIK</sequence>
<comment type="pathway">
    <text evidence="2">Protein modification; protein glycosylation.</text>
</comment>
<dbReference type="PANTHER" id="PTHR12203:SF35">
    <property type="entry name" value="PROTEIN O-GLUCOSYLTRANSFERASE 1"/>
    <property type="match status" value="1"/>
</dbReference>
<name>A0ABR1BFE3_POLSC</name>
<evidence type="ECO:0000256" key="2">
    <source>
        <dbReference type="ARBA" id="ARBA00004922"/>
    </source>
</evidence>
<evidence type="ECO:0000313" key="8">
    <source>
        <dbReference type="EMBL" id="KAK6642165.1"/>
    </source>
</evidence>
<dbReference type="SMART" id="SM00672">
    <property type="entry name" value="CAP10"/>
    <property type="match status" value="1"/>
</dbReference>
<dbReference type="InterPro" id="IPR006598">
    <property type="entry name" value="CAP10"/>
</dbReference>
<comment type="similarity">
    <text evidence="3">Belongs to the glycosyltransferase 90 family.</text>
</comment>
<comment type="caution">
    <text evidence="8">The sequence shown here is derived from an EMBL/GenBank/DDBJ whole genome shotgun (WGS) entry which is preliminary data.</text>
</comment>
<keyword evidence="9" id="KW-1185">Reference proteome</keyword>
<feature type="domain" description="Glycosyl transferase CAP10" evidence="7">
    <location>
        <begin position="44"/>
        <end position="297"/>
    </location>
</feature>
<comment type="subcellular location">
    <subcellularLocation>
        <location evidence="1">Endoplasmic reticulum lumen</location>
    </subcellularLocation>
</comment>
<comment type="function">
    <text evidence="6">Protein O-glucosyltransferase. Catalyzes the reaction that attaches glucose through an O-glycosidic linkage to a conserved serine residue found in the consensus sequence C-X-S-X-[PA]-C in epidermal growth factor-like repeats. Regulates Notch signaling by glucosylating Notch in the ER, glucosylation is required for the correct folding and cleavage of Notch.</text>
</comment>
<evidence type="ECO:0000313" key="9">
    <source>
        <dbReference type="Proteomes" id="UP001359485"/>
    </source>
</evidence>
<evidence type="ECO:0000256" key="4">
    <source>
        <dbReference type="ARBA" id="ARBA00022676"/>
    </source>
</evidence>
<evidence type="ECO:0000256" key="1">
    <source>
        <dbReference type="ARBA" id="ARBA00004319"/>
    </source>
</evidence>
<evidence type="ECO:0000259" key="7">
    <source>
        <dbReference type="SMART" id="SM00672"/>
    </source>
</evidence>
<dbReference type="Pfam" id="PF05686">
    <property type="entry name" value="Glyco_transf_90"/>
    <property type="match status" value="1"/>
</dbReference>
<protein>
    <recommendedName>
        <fullName evidence="7">Glycosyl transferase CAP10 domain-containing protein</fullName>
    </recommendedName>
</protein>
<gene>
    <name evidence="8" type="ORF">RUM44_013888</name>
</gene>
<evidence type="ECO:0000256" key="6">
    <source>
        <dbReference type="ARBA" id="ARBA00045690"/>
    </source>
</evidence>
<accession>A0ABR1BFE3</accession>
<dbReference type="PANTHER" id="PTHR12203">
    <property type="entry name" value="KDEL LYS-ASP-GLU-LEU CONTAINING - RELATED"/>
    <property type="match status" value="1"/>
</dbReference>
<dbReference type="InterPro" id="IPR051091">
    <property type="entry name" value="O-Glucosyltr/Glycosyltrsf_90"/>
</dbReference>
<evidence type="ECO:0000256" key="3">
    <source>
        <dbReference type="ARBA" id="ARBA00010118"/>
    </source>
</evidence>
<proteinExistence type="inferred from homology"/>